<accession>A0A0G0WXL5</accession>
<sequence length="410" mass="45493">MKILHVIPSYLPAIFASGPIIPTHALNKELAKNGIEVVVYTINIDGDKTLDVPLNREVVIDGVKVFYFSVTFRPWQYSFAMHRALAKNIKKFDLVHITSVFLSASALGTYYARKFGKPHIISPHGSLMREPLGKKNSLLKKIYIFLIERRNLAGADALHFTVETEKKEYLEAGLPMRKAIIIPNSLGDSAVGADDNEEKIDFRKKNKIALGGKIILFLSRLNWKKGLDTLIPAFVEVVKKKPNAVLVLAGPDDGNYKKEVEEMLRDAKLRENEKNDGRVIFTGMLLGEDKIAALRESDVFVLPSYSENFGMAVIEAMSFGLPVVVTKGVGISGEVETSGAGLVVEKNVNQVAEAILEILENPELAEKMGEQGKKLVKNEFSGDKVAKRFLEEYNKTIANHQNGETKRIGN</sequence>
<proteinExistence type="predicted"/>
<dbReference type="Pfam" id="PF13579">
    <property type="entry name" value="Glyco_trans_4_4"/>
    <property type="match status" value="1"/>
</dbReference>
<dbReference type="EMBL" id="LCAK01000001">
    <property type="protein sequence ID" value="KKR89145.1"/>
    <property type="molecule type" value="Genomic_DNA"/>
</dbReference>
<dbReference type="InterPro" id="IPR028098">
    <property type="entry name" value="Glyco_trans_4-like_N"/>
</dbReference>
<evidence type="ECO:0000313" key="3">
    <source>
        <dbReference type="EMBL" id="KKR89145.1"/>
    </source>
</evidence>
<dbReference type="PANTHER" id="PTHR45947">
    <property type="entry name" value="SULFOQUINOVOSYL TRANSFERASE SQD2"/>
    <property type="match status" value="1"/>
</dbReference>
<dbReference type="Gene3D" id="3.40.50.2000">
    <property type="entry name" value="Glycogen Phosphorylase B"/>
    <property type="match status" value="2"/>
</dbReference>
<feature type="domain" description="Glycosyltransferase subfamily 4-like N-terminal" evidence="2">
    <location>
        <begin position="23"/>
        <end position="184"/>
    </location>
</feature>
<evidence type="ECO:0000313" key="4">
    <source>
        <dbReference type="Proteomes" id="UP000033918"/>
    </source>
</evidence>
<dbReference type="PATRIC" id="fig|1619006.3.peg.50"/>
<gene>
    <name evidence="3" type="ORF">UU38_C0001G0047</name>
</gene>
<dbReference type="Proteomes" id="UP000033918">
    <property type="component" value="Unassembled WGS sequence"/>
</dbReference>
<organism evidence="3 4">
    <name type="scientific">Candidatus Wolfebacteria bacterium GW2011_GWB1_41_12</name>
    <dbReference type="NCBI Taxonomy" id="1619006"/>
    <lineage>
        <taxon>Bacteria</taxon>
        <taxon>Candidatus Wolfeibacteriota</taxon>
    </lineage>
</organism>
<dbReference type="GO" id="GO:0016757">
    <property type="term" value="F:glycosyltransferase activity"/>
    <property type="evidence" value="ECO:0007669"/>
    <property type="project" value="InterPro"/>
</dbReference>
<name>A0A0G0WXL5_9BACT</name>
<feature type="domain" description="Glycosyl transferase family 1" evidence="1">
    <location>
        <begin position="200"/>
        <end position="374"/>
    </location>
</feature>
<dbReference type="InterPro" id="IPR050194">
    <property type="entry name" value="Glycosyltransferase_grp1"/>
</dbReference>
<evidence type="ECO:0000259" key="2">
    <source>
        <dbReference type="Pfam" id="PF13579"/>
    </source>
</evidence>
<evidence type="ECO:0000259" key="1">
    <source>
        <dbReference type="Pfam" id="PF00534"/>
    </source>
</evidence>
<reference evidence="3 4" key="1">
    <citation type="journal article" date="2015" name="Nature">
        <title>rRNA introns, odd ribosomes, and small enigmatic genomes across a large radiation of phyla.</title>
        <authorList>
            <person name="Brown C.T."/>
            <person name="Hug L.A."/>
            <person name="Thomas B.C."/>
            <person name="Sharon I."/>
            <person name="Castelle C.J."/>
            <person name="Singh A."/>
            <person name="Wilkins M.J."/>
            <person name="Williams K.H."/>
            <person name="Banfield J.F."/>
        </authorList>
    </citation>
    <scope>NUCLEOTIDE SEQUENCE [LARGE SCALE GENOMIC DNA]</scope>
</reference>
<dbReference type="InterPro" id="IPR001296">
    <property type="entry name" value="Glyco_trans_1"/>
</dbReference>
<dbReference type="SUPFAM" id="SSF53756">
    <property type="entry name" value="UDP-Glycosyltransferase/glycogen phosphorylase"/>
    <property type="match status" value="1"/>
</dbReference>
<dbReference type="PANTHER" id="PTHR45947:SF3">
    <property type="entry name" value="SULFOQUINOVOSYL TRANSFERASE SQD2"/>
    <property type="match status" value="1"/>
</dbReference>
<dbReference type="Pfam" id="PF00534">
    <property type="entry name" value="Glycos_transf_1"/>
    <property type="match status" value="1"/>
</dbReference>
<comment type="caution">
    <text evidence="3">The sequence shown here is derived from an EMBL/GenBank/DDBJ whole genome shotgun (WGS) entry which is preliminary data.</text>
</comment>
<protein>
    <submittedName>
        <fullName evidence="3">Glycosyl transferase group 1</fullName>
    </submittedName>
</protein>
<keyword evidence="3" id="KW-0808">Transferase</keyword>
<dbReference type="AlphaFoldDB" id="A0A0G0WXL5"/>